<dbReference type="Pfam" id="PF00583">
    <property type="entry name" value="Acetyltransf_1"/>
    <property type="match status" value="1"/>
</dbReference>
<dbReference type="EMBL" id="FTOO01000002">
    <property type="protein sequence ID" value="SIS66484.1"/>
    <property type="molecule type" value="Genomic_DNA"/>
</dbReference>
<dbReference type="InterPro" id="IPR000182">
    <property type="entry name" value="GNAT_dom"/>
</dbReference>
<gene>
    <name evidence="2" type="ORF">SAMN05421799_102266</name>
</gene>
<dbReference type="PANTHER" id="PTHR47237:SF2">
    <property type="entry name" value="BLL4206 PROTEIN"/>
    <property type="match status" value="1"/>
</dbReference>
<feature type="domain" description="N-acetyltransferase" evidence="1">
    <location>
        <begin position="5"/>
        <end position="140"/>
    </location>
</feature>
<dbReference type="Gene3D" id="3.40.630.30">
    <property type="match status" value="1"/>
</dbReference>
<dbReference type="InterPro" id="IPR041496">
    <property type="entry name" value="YitH/HolE_GNAT"/>
</dbReference>
<keyword evidence="2" id="KW-0808">Transferase</keyword>
<dbReference type="Pfam" id="PF18014">
    <property type="entry name" value="Acetyltransf_18"/>
    <property type="match status" value="1"/>
</dbReference>
<dbReference type="SUPFAM" id="SSF55729">
    <property type="entry name" value="Acyl-CoA N-acyltransferases (Nat)"/>
    <property type="match status" value="1"/>
</dbReference>
<dbReference type="Proteomes" id="UP000186156">
    <property type="component" value="Unassembled WGS sequence"/>
</dbReference>
<dbReference type="InterPro" id="IPR016181">
    <property type="entry name" value="Acyl_CoA_acyltransferase"/>
</dbReference>
<dbReference type="OrthoDB" id="8453373at2"/>
<evidence type="ECO:0000259" key="1">
    <source>
        <dbReference type="PROSITE" id="PS51186"/>
    </source>
</evidence>
<reference evidence="3" key="1">
    <citation type="submission" date="2017-01" db="EMBL/GenBank/DDBJ databases">
        <authorList>
            <person name="Varghese N."/>
            <person name="Submissions S."/>
        </authorList>
    </citation>
    <scope>NUCLEOTIDE SEQUENCE [LARGE SCALE GENOMIC DNA]</scope>
    <source>
        <strain evidence="3">DSM 16176</strain>
    </source>
</reference>
<dbReference type="GO" id="GO:0016747">
    <property type="term" value="F:acyltransferase activity, transferring groups other than amino-acyl groups"/>
    <property type="evidence" value="ECO:0007669"/>
    <property type="project" value="InterPro"/>
</dbReference>
<evidence type="ECO:0000313" key="3">
    <source>
        <dbReference type="Proteomes" id="UP000186156"/>
    </source>
</evidence>
<dbReference type="STRING" id="252246.SAMN05421799_102266"/>
<accession>A0A1N7KY34</accession>
<keyword evidence="3" id="KW-1185">Reference proteome</keyword>
<sequence length="285" mass="31002">MSTEWVISRLGEADRAAWASVVESVGWRFSAEEMDLFFATGETWGARRNGELVGVASVYRYEGPLAWLGNVAVVPDAQGKGVGTRLVQHVISQVEGSGEDTPLVLVARRELAPLYARHGFRAAGEVIRLEAARVLAPPLPQEPLAPGEDRDAWGDVLALDRRAFGADRSQVLQRAIRGADKTVVVRDGELAPQGMGVATASGEGTRLGPIVAQSDIMALNLLHLLAEDAEGPVVIDVWAERASFVHRLRKLGFEERMTSALMIRGNPKRWTQRPELYALLRPALG</sequence>
<dbReference type="AlphaFoldDB" id="A0A1N7KY34"/>
<dbReference type="PROSITE" id="PS51186">
    <property type="entry name" value="GNAT"/>
    <property type="match status" value="1"/>
</dbReference>
<dbReference type="PANTHER" id="PTHR47237">
    <property type="entry name" value="SLL0310 PROTEIN"/>
    <property type="match status" value="1"/>
</dbReference>
<dbReference type="InterPro" id="IPR052729">
    <property type="entry name" value="Acyl/Acetyltrans_Enzymes"/>
</dbReference>
<proteinExistence type="predicted"/>
<organism evidence="2 3">
    <name type="scientific">Alicyclobacillus vulcanalis</name>
    <dbReference type="NCBI Taxonomy" id="252246"/>
    <lineage>
        <taxon>Bacteria</taxon>
        <taxon>Bacillati</taxon>
        <taxon>Bacillota</taxon>
        <taxon>Bacilli</taxon>
        <taxon>Bacillales</taxon>
        <taxon>Alicyclobacillaceae</taxon>
        <taxon>Alicyclobacillus</taxon>
    </lineage>
</organism>
<dbReference type="Gene3D" id="3.40.630.90">
    <property type="match status" value="1"/>
</dbReference>
<dbReference type="CDD" id="cd04301">
    <property type="entry name" value="NAT_SF"/>
    <property type="match status" value="1"/>
</dbReference>
<protein>
    <submittedName>
        <fullName evidence="2">Ribosomal-protein-alanine N-acetyltransferase</fullName>
    </submittedName>
</protein>
<name>A0A1N7KY34_9BACL</name>
<evidence type="ECO:0000313" key="2">
    <source>
        <dbReference type="EMBL" id="SIS66484.1"/>
    </source>
</evidence>
<dbReference type="RefSeq" id="WP_076345404.1">
    <property type="nucleotide sequence ID" value="NZ_FTOO01000002.1"/>
</dbReference>